<accession>A0A9D5D4P4</accession>
<sequence>MVDGGWMKLRREEDLHEHHQQSSQVHVSQVFNLMDRQSEQSCKSYVKNIVLKHEEIFKQQVIELHRLYRVQKTLMAELKNMGVKLSINCYEDPLRIMQKPGKEMAGGSMQSDQNNIFWKHFREHSIIEAGRGDLSVYGDSELDLSLSIGCAEKMKKPNHCLTEGDESSFQRPPCLFHASSLKNSLNRR</sequence>
<dbReference type="OrthoDB" id="666348at2759"/>
<gene>
    <name evidence="1" type="ORF">J5N97_003447</name>
</gene>
<reference evidence="1" key="1">
    <citation type="submission" date="2021-03" db="EMBL/GenBank/DDBJ databases">
        <authorList>
            <person name="Li Z."/>
            <person name="Yang C."/>
        </authorList>
    </citation>
    <scope>NUCLEOTIDE SEQUENCE</scope>
    <source>
        <strain evidence="1">Dzin_1.0</strain>
        <tissue evidence="1">Leaf</tissue>
    </source>
</reference>
<name>A0A9D5D4P4_9LILI</name>
<dbReference type="PANTHER" id="PTHR33167:SF26">
    <property type="entry name" value="EXPRESSED PROTEIN"/>
    <property type="match status" value="1"/>
</dbReference>
<reference evidence="1" key="2">
    <citation type="journal article" date="2022" name="Hortic Res">
        <title>The genome of Dioscorea zingiberensis sheds light on the biosynthesis, origin and evolution of the medicinally important diosgenin saponins.</title>
        <authorList>
            <person name="Li Y."/>
            <person name="Tan C."/>
            <person name="Li Z."/>
            <person name="Guo J."/>
            <person name="Li S."/>
            <person name="Chen X."/>
            <person name="Wang C."/>
            <person name="Dai X."/>
            <person name="Yang H."/>
            <person name="Song W."/>
            <person name="Hou L."/>
            <person name="Xu J."/>
            <person name="Tong Z."/>
            <person name="Xu A."/>
            <person name="Yuan X."/>
            <person name="Wang W."/>
            <person name="Yang Q."/>
            <person name="Chen L."/>
            <person name="Sun Z."/>
            <person name="Wang K."/>
            <person name="Pan B."/>
            <person name="Chen J."/>
            <person name="Bao Y."/>
            <person name="Liu F."/>
            <person name="Qi X."/>
            <person name="Gang D.R."/>
            <person name="Wen J."/>
            <person name="Li J."/>
        </authorList>
    </citation>
    <scope>NUCLEOTIDE SEQUENCE</scope>
    <source>
        <strain evidence="1">Dzin_1.0</strain>
    </source>
</reference>
<dbReference type="PANTHER" id="PTHR33167">
    <property type="entry name" value="TRANSCRIPTION FACTOR, PUTATIVE (DUF863)-RELATED"/>
    <property type="match status" value="1"/>
</dbReference>
<evidence type="ECO:0000313" key="2">
    <source>
        <dbReference type="Proteomes" id="UP001085076"/>
    </source>
</evidence>
<protein>
    <submittedName>
        <fullName evidence="1">Uncharacterized protein</fullName>
    </submittedName>
</protein>
<keyword evidence="2" id="KW-1185">Reference proteome</keyword>
<dbReference type="Proteomes" id="UP001085076">
    <property type="component" value="Miscellaneous, Linkage group lg01"/>
</dbReference>
<dbReference type="EMBL" id="JAGGNH010000001">
    <property type="protein sequence ID" value="KAJ0985091.1"/>
    <property type="molecule type" value="Genomic_DNA"/>
</dbReference>
<evidence type="ECO:0000313" key="1">
    <source>
        <dbReference type="EMBL" id="KAJ0985091.1"/>
    </source>
</evidence>
<comment type="caution">
    <text evidence="1">The sequence shown here is derived from an EMBL/GenBank/DDBJ whole genome shotgun (WGS) entry which is preliminary data.</text>
</comment>
<organism evidence="1 2">
    <name type="scientific">Dioscorea zingiberensis</name>
    <dbReference type="NCBI Taxonomy" id="325984"/>
    <lineage>
        <taxon>Eukaryota</taxon>
        <taxon>Viridiplantae</taxon>
        <taxon>Streptophyta</taxon>
        <taxon>Embryophyta</taxon>
        <taxon>Tracheophyta</taxon>
        <taxon>Spermatophyta</taxon>
        <taxon>Magnoliopsida</taxon>
        <taxon>Liliopsida</taxon>
        <taxon>Dioscoreales</taxon>
        <taxon>Dioscoreaceae</taxon>
        <taxon>Dioscorea</taxon>
    </lineage>
</organism>
<proteinExistence type="predicted"/>
<dbReference type="AlphaFoldDB" id="A0A9D5D4P4"/>